<dbReference type="RefSeq" id="WP_377313306.1">
    <property type="nucleotide sequence ID" value="NZ_JBHUIY010000001.1"/>
</dbReference>
<dbReference type="InterPro" id="IPR015421">
    <property type="entry name" value="PyrdxlP-dep_Trfase_major"/>
</dbReference>
<sequence>MAEVLDATARRVIAGGWYVLGPELDGFEREFAAYCGLAHAVGVASGSDALELALRALGLGPGAVVVTVANAGFYATAAILAVGATPRYVDVAAETGLLDPAALGPLLAAGPVAALIVPHLYGRLAPMAEILALCRPRRVAVIEDCAQAHGAQRDGRRAGAFGAVGCFSFYPTKNLGALGDGGALVTDDPALAGRLRALRQYGWGDKYHVELPGGRNSRLDEMQAAFLRVGLPALDGWNRRRRAIADRYRAGLRHPRVVCPPPGGADDVAHLFVLRCAGRDALAAHLAARGIGCAVHYPVPDHRQPGWRDADAGAGTLPVTERRAAEILSLPCYPELEDDEVAAVIDAVNAW</sequence>
<evidence type="ECO:0000313" key="5">
    <source>
        <dbReference type="Proteomes" id="UP001597296"/>
    </source>
</evidence>
<evidence type="ECO:0000256" key="3">
    <source>
        <dbReference type="RuleBase" id="RU004508"/>
    </source>
</evidence>
<dbReference type="Proteomes" id="UP001597296">
    <property type="component" value="Unassembled WGS sequence"/>
</dbReference>
<dbReference type="PANTHER" id="PTHR30244:SF36">
    <property type="entry name" value="3-OXO-GLUCOSE-6-PHOSPHATE:GLUTAMATE AMINOTRANSFERASE"/>
    <property type="match status" value="1"/>
</dbReference>
<dbReference type="InterPro" id="IPR015424">
    <property type="entry name" value="PyrdxlP-dep_Trfase"/>
</dbReference>
<dbReference type="SUPFAM" id="SSF53383">
    <property type="entry name" value="PLP-dependent transferases"/>
    <property type="match status" value="1"/>
</dbReference>
<dbReference type="PIRSF" id="PIRSF000390">
    <property type="entry name" value="PLP_StrS"/>
    <property type="match status" value="1"/>
</dbReference>
<comment type="similarity">
    <text evidence="2 3">Belongs to the DegT/DnrJ/EryC1 family.</text>
</comment>
<comment type="caution">
    <text evidence="4">The sequence shown here is derived from an EMBL/GenBank/DDBJ whole genome shotgun (WGS) entry which is preliminary data.</text>
</comment>
<accession>A0ABW5C7N4</accession>
<dbReference type="InterPro" id="IPR015422">
    <property type="entry name" value="PyrdxlP-dep_Trfase_small"/>
</dbReference>
<proteinExistence type="inferred from homology"/>
<reference evidence="5" key="1">
    <citation type="journal article" date="2019" name="Int. J. Syst. Evol. Microbiol.">
        <title>The Global Catalogue of Microorganisms (GCM) 10K type strain sequencing project: providing services to taxonomists for standard genome sequencing and annotation.</title>
        <authorList>
            <consortium name="The Broad Institute Genomics Platform"/>
            <consortium name="The Broad Institute Genome Sequencing Center for Infectious Disease"/>
            <person name="Wu L."/>
            <person name="Ma J."/>
        </authorList>
    </citation>
    <scope>NUCLEOTIDE SEQUENCE [LARGE SCALE GENOMIC DNA]</scope>
    <source>
        <strain evidence="5">KCTC 15012</strain>
    </source>
</reference>
<organism evidence="4 5">
    <name type="scientific">Phaeospirillum tilakii</name>
    <dbReference type="NCBI Taxonomy" id="741673"/>
    <lineage>
        <taxon>Bacteria</taxon>
        <taxon>Pseudomonadati</taxon>
        <taxon>Pseudomonadota</taxon>
        <taxon>Alphaproteobacteria</taxon>
        <taxon>Rhodospirillales</taxon>
        <taxon>Rhodospirillaceae</taxon>
        <taxon>Phaeospirillum</taxon>
    </lineage>
</organism>
<dbReference type="CDD" id="cd00616">
    <property type="entry name" value="AHBA_syn"/>
    <property type="match status" value="1"/>
</dbReference>
<evidence type="ECO:0000256" key="1">
    <source>
        <dbReference type="ARBA" id="ARBA00022898"/>
    </source>
</evidence>
<gene>
    <name evidence="4" type="ORF">ACFSNB_00070</name>
</gene>
<dbReference type="EMBL" id="JBHUIY010000001">
    <property type="protein sequence ID" value="MFD2232191.1"/>
    <property type="molecule type" value="Genomic_DNA"/>
</dbReference>
<evidence type="ECO:0000313" key="4">
    <source>
        <dbReference type="EMBL" id="MFD2232191.1"/>
    </source>
</evidence>
<dbReference type="InterPro" id="IPR000653">
    <property type="entry name" value="DegT/StrS_aminotransferase"/>
</dbReference>
<dbReference type="Pfam" id="PF01041">
    <property type="entry name" value="DegT_DnrJ_EryC1"/>
    <property type="match status" value="1"/>
</dbReference>
<name>A0ABW5C7N4_9PROT</name>
<evidence type="ECO:0000256" key="2">
    <source>
        <dbReference type="ARBA" id="ARBA00037999"/>
    </source>
</evidence>
<protein>
    <submittedName>
        <fullName evidence="4">DegT/DnrJ/EryC1/StrS family aminotransferase</fullName>
    </submittedName>
</protein>
<dbReference type="Gene3D" id="3.90.1150.10">
    <property type="entry name" value="Aspartate Aminotransferase, domain 1"/>
    <property type="match status" value="1"/>
</dbReference>
<keyword evidence="1 3" id="KW-0663">Pyridoxal phosphate</keyword>
<dbReference type="PANTHER" id="PTHR30244">
    <property type="entry name" value="TRANSAMINASE"/>
    <property type="match status" value="1"/>
</dbReference>
<keyword evidence="5" id="KW-1185">Reference proteome</keyword>
<keyword evidence="4" id="KW-0808">Transferase</keyword>
<dbReference type="GO" id="GO:0008483">
    <property type="term" value="F:transaminase activity"/>
    <property type="evidence" value="ECO:0007669"/>
    <property type="project" value="UniProtKB-KW"/>
</dbReference>
<dbReference type="Gene3D" id="3.40.640.10">
    <property type="entry name" value="Type I PLP-dependent aspartate aminotransferase-like (Major domain)"/>
    <property type="match status" value="1"/>
</dbReference>
<keyword evidence="4" id="KW-0032">Aminotransferase</keyword>